<dbReference type="AlphaFoldDB" id="A0AAN0W4I4"/>
<dbReference type="Proteomes" id="UP000031861">
    <property type="component" value="Plasmid pBFI_2"/>
</dbReference>
<proteinExistence type="predicted"/>
<evidence type="ECO:0000313" key="1">
    <source>
        <dbReference type="EMBL" id="AJI08534.1"/>
    </source>
</evidence>
<evidence type="ECO:0000313" key="2">
    <source>
        <dbReference type="Proteomes" id="UP000031861"/>
    </source>
</evidence>
<dbReference type="EMBL" id="CP009636">
    <property type="protein sequence ID" value="AJI08534.1"/>
    <property type="molecule type" value="Genomic_DNA"/>
</dbReference>
<accession>A0AAN0W4I4</accession>
<protein>
    <submittedName>
        <fullName evidence="1">Uncharacterized protein</fullName>
    </submittedName>
</protein>
<organism evidence="1 2">
    <name type="scientific">Bacillus cereus 03BB108</name>
    <dbReference type="NCBI Taxonomy" id="451709"/>
    <lineage>
        <taxon>Bacteria</taxon>
        <taxon>Bacillati</taxon>
        <taxon>Bacillota</taxon>
        <taxon>Bacilli</taxon>
        <taxon>Bacillales</taxon>
        <taxon>Bacillaceae</taxon>
        <taxon>Bacillus</taxon>
        <taxon>Bacillus cereus group</taxon>
    </lineage>
</organism>
<gene>
    <name evidence="1" type="ORF">AK40_5962</name>
</gene>
<name>A0AAN0W4I4_BACCE</name>
<sequence>MTMRYDSISRVGHFHYTLFQEIGKECTTKARLTMTTHFRLYTIWPKKVQAIR</sequence>
<geneLocation type="plasmid" evidence="1 2">
    <name>pBFI_2</name>
</geneLocation>
<keyword evidence="1" id="KW-0614">Plasmid</keyword>
<reference evidence="1 2" key="1">
    <citation type="journal article" date="2015" name="Genome Announc.">
        <title>Complete genome sequences for 35 biothreat assay-relevant bacillus species.</title>
        <authorList>
            <person name="Johnson S.L."/>
            <person name="Daligault H.E."/>
            <person name="Davenport K.W."/>
            <person name="Jaissle J."/>
            <person name="Frey K.G."/>
            <person name="Ladner J.T."/>
            <person name="Broomall S.M."/>
            <person name="Bishop-Lilly K.A."/>
            <person name="Bruce D.C."/>
            <person name="Gibbons H.S."/>
            <person name="Coyne S.R."/>
            <person name="Lo C.C."/>
            <person name="Meincke L."/>
            <person name="Munk A.C."/>
            <person name="Koroleva G.I."/>
            <person name="Rosenzweig C.N."/>
            <person name="Palacios G.F."/>
            <person name="Redden C.L."/>
            <person name="Minogue T.D."/>
            <person name="Chain P.S."/>
        </authorList>
    </citation>
    <scope>NUCLEOTIDE SEQUENCE [LARGE SCALE GENOMIC DNA]</scope>
    <source>
        <strain evidence="1 2">03BB108</strain>
    </source>
</reference>